<evidence type="ECO:0000256" key="1">
    <source>
        <dbReference type="SAM" id="SignalP"/>
    </source>
</evidence>
<sequence length="96" mass="10647">MSYHSVYICSCLLVHGLVSAMEIASQFLIYHGLYSEASGTGQTNVSLLRGFNPTLEVRKLEVTTDRTDPFSWSFVTKVPLLDGIENSHEQLLALAK</sequence>
<accession>A0ABR3DLS1</accession>
<keyword evidence="3" id="KW-1185">Reference proteome</keyword>
<protein>
    <submittedName>
        <fullName evidence="2">Uncharacterized protein</fullName>
    </submittedName>
</protein>
<comment type="caution">
    <text evidence="2">The sequence shown here is derived from an EMBL/GenBank/DDBJ whole genome shotgun (WGS) entry which is preliminary data.</text>
</comment>
<dbReference type="Proteomes" id="UP001451303">
    <property type="component" value="Unassembled WGS sequence"/>
</dbReference>
<feature type="chain" id="PRO_5047168459" evidence="1">
    <location>
        <begin position="21"/>
        <end position="96"/>
    </location>
</feature>
<reference evidence="2 3" key="1">
    <citation type="submission" date="2023-09" db="EMBL/GenBank/DDBJ databases">
        <title>Multi-omics analysis of a traditional fermented food reveals byproduct-associated fungal strains for waste-to-food upcycling.</title>
        <authorList>
            <consortium name="Lawrence Berkeley National Laboratory"/>
            <person name="Rekdal V.M."/>
            <person name="Villalobos-Escobedo J.M."/>
            <person name="Rodriguez-Valeron N."/>
            <person name="Garcia M.O."/>
            <person name="Vasquez D.P."/>
            <person name="Damayanti I."/>
            <person name="Sorensen P.M."/>
            <person name="Baidoo E.E."/>
            <person name="De Carvalho A.C."/>
            <person name="Riley R."/>
            <person name="Lipzen A."/>
            <person name="He G."/>
            <person name="Yan M."/>
            <person name="Haridas S."/>
            <person name="Daum C."/>
            <person name="Yoshinaga Y."/>
            <person name="Ng V."/>
            <person name="Grigoriev I.V."/>
            <person name="Munk R."/>
            <person name="Nuraida L."/>
            <person name="Wijaya C.H."/>
            <person name="Morales P.-C."/>
            <person name="Keasling J.D."/>
        </authorList>
    </citation>
    <scope>NUCLEOTIDE SEQUENCE [LARGE SCALE GENOMIC DNA]</scope>
    <source>
        <strain evidence="2 3">FGSC 2613</strain>
    </source>
</reference>
<gene>
    <name evidence="2" type="ORF">QR685DRAFT_517323</name>
</gene>
<evidence type="ECO:0000313" key="3">
    <source>
        <dbReference type="Proteomes" id="UP001451303"/>
    </source>
</evidence>
<keyword evidence="1" id="KW-0732">Signal</keyword>
<dbReference type="EMBL" id="JAVLET010000002">
    <property type="protein sequence ID" value="KAL0473617.1"/>
    <property type="molecule type" value="Genomic_DNA"/>
</dbReference>
<evidence type="ECO:0000313" key="2">
    <source>
        <dbReference type="EMBL" id="KAL0473617.1"/>
    </source>
</evidence>
<proteinExistence type="predicted"/>
<feature type="signal peptide" evidence="1">
    <location>
        <begin position="1"/>
        <end position="20"/>
    </location>
</feature>
<organism evidence="2 3">
    <name type="scientific">Neurospora intermedia</name>
    <dbReference type="NCBI Taxonomy" id="5142"/>
    <lineage>
        <taxon>Eukaryota</taxon>
        <taxon>Fungi</taxon>
        <taxon>Dikarya</taxon>
        <taxon>Ascomycota</taxon>
        <taxon>Pezizomycotina</taxon>
        <taxon>Sordariomycetes</taxon>
        <taxon>Sordariomycetidae</taxon>
        <taxon>Sordariales</taxon>
        <taxon>Sordariaceae</taxon>
        <taxon>Neurospora</taxon>
    </lineage>
</organism>
<name>A0ABR3DLS1_NEUIN</name>